<reference evidence="3 4" key="1">
    <citation type="submission" date="2014-04" db="EMBL/GenBank/DDBJ databases">
        <title>Marinobacterium kochiensis sp. nov., isolated from sediment sample collected from Kochi backwaters in Kerala, India.</title>
        <authorList>
            <person name="Singh A."/>
            <person name="Pinnaka A.K."/>
        </authorList>
    </citation>
    <scope>NUCLEOTIDE SEQUENCE [LARGE SCALE GENOMIC DNA]</scope>
    <source>
        <strain evidence="3 4">AK27</strain>
    </source>
</reference>
<proteinExistence type="predicted"/>
<keyword evidence="3" id="KW-0808">Transferase</keyword>
<dbReference type="PANTHER" id="PTHR35526">
    <property type="entry name" value="ANTI-SIGMA-F FACTOR RSBW-RELATED"/>
    <property type="match status" value="1"/>
</dbReference>
<dbReference type="CDD" id="cd16936">
    <property type="entry name" value="HATPase_RsbW-like"/>
    <property type="match status" value="1"/>
</dbReference>
<dbReference type="EMBL" id="JMQN01000057">
    <property type="protein sequence ID" value="KEA62169.1"/>
    <property type="molecule type" value="Genomic_DNA"/>
</dbReference>
<keyword evidence="1" id="KW-0723">Serine/threonine-protein kinase</keyword>
<evidence type="ECO:0000256" key="1">
    <source>
        <dbReference type="ARBA" id="ARBA00022527"/>
    </source>
</evidence>
<protein>
    <submittedName>
        <fullName evidence="3">Serine-protein kinase RsbW</fullName>
        <ecNumber evidence="3">2.7.11.1</ecNumber>
    </submittedName>
</protein>
<dbReference type="InterPro" id="IPR036890">
    <property type="entry name" value="HATPase_C_sf"/>
</dbReference>
<dbReference type="RefSeq" id="WP_036191441.1">
    <property type="nucleotide sequence ID" value="NZ_JMQN01000057.1"/>
</dbReference>
<evidence type="ECO:0000259" key="2">
    <source>
        <dbReference type="Pfam" id="PF13581"/>
    </source>
</evidence>
<evidence type="ECO:0000313" key="3">
    <source>
        <dbReference type="EMBL" id="KEA62169.1"/>
    </source>
</evidence>
<dbReference type="STRING" id="1232683.ADIMK_3830"/>
<dbReference type="Gene3D" id="3.30.565.10">
    <property type="entry name" value="Histidine kinase-like ATPase, C-terminal domain"/>
    <property type="match status" value="1"/>
</dbReference>
<organism evidence="3 4">
    <name type="scientific">Marinobacterium lacunae</name>
    <dbReference type="NCBI Taxonomy" id="1232683"/>
    <lineage>
        <taxon>Bacteria</taxon>
        <taxon>Pseudomonadati</taxon>
        <taxon>Pseudomonadota</taxon>
        <taxon>Gammaproteobacteria</taxon>
        <taxon>Oceanospirillales</taxon>
        <taxon>Oceanospirillaceae</taxon>
        <taxon>Marinobacterium</taxon>
    </lineage>
</organism>
<dbReference type="SUPFAM" id="SSF55874">
    <property type="entry name" value="ATPase domain of HSP90 chaperone/DNA topoisomerase II/histidine kinase"/>
    <property type="match status" value="1"/>
</dbReference>
<dbReference type="OrthoDB" id="9792240at2"/>
<dbReference type="AlphaFoldDB" id="A0A081FUG4"/>
<comment type="caution">
    <text evidence="3">The sequence shown here is derived from an EMBL/GenBank/DDBJ whole genome shotgun (WGS) entry which is preliminary data.</text>
</comment>
<evidence type="ECO:0000313" key="4">
    <source>
        <dbReference type="Proteomes" id="UP000028252"/>
    </source>
</evidence>
<dbReference type="InterPro" id="IPR050267">
    <property type="entry name" value="Anti-sigma-factor_SerPK"/>
</dbReference>
<gene>
    <name evidence="3" type="ORF">ADIMK_3830</name>
</gene>
<dbReference type="InterPro" id="IPR003594">
    <property type="entry name" value="HATPase_dom"/>
</dbReference>
<accession>A0A081FUG4</accession>
<keyword evidence="3" id="KW-0418">Kinase</keyword>
<dbReference type="Pfam" id="PF13581">
    <property type="entry name" value="HATPase_c_2"/>
    <property type="match status" value="1"/>
</dbReference>
<dbReference type="Proteomes" id="UP000028252">
    <property type="component" value="Unassembled WGS sequence"/>
</dbReference>
<dbReference type="PATRIC" id="fig|1232683.4.peg.3771"/>
<keyword evidence="4" id="KW-1185">Reference proteome</keyword>
<dbReference type="EC" id="2.7.11.1" evidence="3"/>
<dbReference type="eggNOG" id="COG2172">
    <property type="taxonomic scope" value="Bacteria"/>
</dbReference>
<feature type="domain" description="Histidine kinase/HSP90-like ATPase" evidence="2">
    <location>
        <begin position="16"/>
        <end position="140"/>
    </location>
</feature>
<dbReference type="GO" id="GO:0004674">
    <property type="term" value="F:protein serine/threonine kinase activity"/>
    <property type="evidence" value="ECO:0007669"/>
    <property type="project" value="UniProtKB-KW"/>
</dbReference>
<name>A0A081FUG4_9GAMM</name>
<sequence>MELTEFKGETPLLVISNEASEIPRMSRWLDAALRQHQVSKAQRFKFDLCANEAVTNIIFYAFPDKGERQILLELGVGEDEISLLIEDDGVPFNPVEAPEHKKPSSLDDAPIGGLGIDLIRHYMDRCEYERSNNKNRLKLTSLKSNQAREKV</sequence>